<feature type="transmembrane region" description="Helical" evidence="1">
    <location>
        <begin position="9"/>
        <end position="29"/>
    </location>
</feature>
<keyword evidence="1" id="KW-0812">Transmembrane</keyword>
<sequence>MAQKWLDEIVFFSTGLIAYFGSYAVTLAVPHSTFALNHPESEGLYIPRWSSRQDSPLAFRTEETLWDRVRKSPLDDWPTEPLSV</sequence>
<gene>
    <name evidence="2" type="ORF">M441DRAFT_363794</name>
</gene>
<accession>A0A2T3ZE20</accession>
<evidence type="ECO:0000256" key="1">
    <source>
        <dbReference type="SAM" id="Phobius"/>
    </source>
</evidence>
<keyword evidence="1" id="KW-1133">Transmembrane helix</keyword>
<dbReference type="EMBL" id="KZ679259">
    <property type="protein sequence ID" value="PTB43034.1"/>
    <property type="molecule type" value="Genomic_DNA"/>
</dbReference>
<organism evidence="2 3">
    <name type="scientific">Trichoderma asperellum (strain ATCC 204424 / CBS 433.97 / NBRC 101777)</name>
    <dbReference type="NCBI Taxonomy" id="1042311"/>
    <lineage>
        <taxon>Eukaryota</taxon>
        <taxon>Fungi</taxon>
        <taxon>Dikarya</taxon>
        <taxon>Ascomycota</taxon>
        <taxon>Pezizomycotina</taxon>
        <taxon>Sordariomycetes</taxon>
        <taxon>Hypocreomycetidae</taxon>
        <taxon>Hypocreales</taxon>
        <taxon>Hypocreaceae</taxon>
        <taxon>Trichoderma</taxon>
    </lineage>
</organism>
<keyword evidence="1" id="KW-0472">Membrane</keyword>
<dbReference type="AlphaFoldDB" id="A0A2T3ZE20"/>
<reference evidence="2 3" key="1">
    <citation type="submission" date="2016-07" db="EMBL/GenBank/DDBJ databases">
        <title>Multiple horizontal gene transfer events from other fungi enriched the ability of initially mycotrophic Trichoderma (Ascomycota) to feed on dead plant biomass.</title>
        <authorList>
            <consortium name="DOE Joint Genome Institute"/>
            <person name="Aerts A."/>
            <person name="Atanasova L."/>
            <person name="Chenthamara K."/>
            <person name="Zhang J."/>
            <person name="Grujic M."/>
            <person name="Henrissat B."/>
            <person name="Kuo A."/>
            <person name="Salamov A."/>
            <person name="Lipzen A."/>
            <person name="Labutti K."/>
            <person name="Barry K."/>
            <person name="Miao Y."/>
            <person name="Rahimi M.J."/>
            <person name="Shen Q."/>
            <person name="Grigoriev I.V."/>
            <person name="Kubicek C.P."/>
            <person name="Druzhinina I.S."/>
        </authorList>
    </citation>
    <scope>NUCLEOTIDE SEQUENCE [LARGE SCALE GENOMIC DNA]</scope>
    <source>
        <strain evidence="2 3">CBS 433.97</strain>
    </source>
</reference>
<dbReference type="Proteomes" id="UP000240493">
    <property type="component" value="Unassembled WGS sequence"/>
</dbReference>
<protein>
    <submittedName>
        <fullName evidence="2">Uncharacterized protein</fullName>
    </submittedName>
</protein>
<evidence type="ECO:0000313" key="2">
    <source>
        <dbReference type="EMBL" id="PTB43034.1"/>
    </source>
</evidence>
<keyword evidence="3" id="KW-1185">Reference proteome</keyword>
<evidence type="ECO:0000313" key="3">
    <source>
        <dbReference type="Proteomes" id="UP000240493"/>
    </source>
</evidence>
<name>A0A2T3ZE20_TRIA4</name>
<proteinExistence type="predicted"/>